<reference evidence="8" key="1">
    <citation type="submission" date="2020-01" db="EMBL/GenBank/DDBJ databases">
        <title>Draft genome sequence of the Termite Coptotermes fromosanus.</title>
        <authorList>
            <person name="Itakura S."/>
            <person name="Yosikawa Y."/>
            <person name="Umezawa K."/>
        </authorList>
    </citation>
    <scope>NUCLEOTIDE SEQUENCE [LARGE SCALE GENOMIC DNA]</scope>
</reference>
<feature type="compositionally biased region" description="Polar residues" evidence="4">
    <location>
        <begin position="1028"/>
        <end position="1041"/>
    </location>
</feature>
<dbReference type="PANTHER" id="PTHR24258:SF140">
    <property type="entry name" value="BCDNA.GH08420-RELATED"/>
    <property type="match status" value="1"/>
</dbReference>
<comment type="caution">
    <text evidence="7">The sequence shown here is derived from an EMBL/GenBank/DDBJ whole genome shotgun (WGS) entry which is preliminary data.</text>
</comment>
<keyword evidence="5" id="KW-1133">Transmembrane helix</keyword>
<comment type="caution">
    <text evidence="2">Lacks conserved residue(s) required for the propagation of feature annotation.</text>
</comment>
<dbReference type="PROSITE" id="PS01209">
    <property type="entry name" value="LDLRA_1"/>
    <property type="match status" value="2"/>
</dbReference>
<dbReference type="FunCoup" id="A0A6L2PKN5">
    <property type="interactions" value="11"/>
</dbReference>
<feature type="compositionally biased region" description="Low complexity" evidence="4">
    <location>
        <begin position="1881"/>
        <end position="1891"/>
    </location>
</feature>
<evidence type="ECO:0000313" key="8">
    <source>
        <dbReference type="Proteomes" id="UP000502823"/>
    </source>
</evidence>
<dbReference type="PRINTS" id="PR00261">
    <property type="entry name" value="LDLRECEPTOR"/>
</dbReference>
<name>A0A6L2PKN5_COPFO</name>
<feature type="compositionally biased region" description="Polar residues" evidence="4">
    <location>
        <begin position="1119"/>
        <end position="1130"/>
    </location>
</feature>
<dbReference type="Proteomes" id="UP000502823">
    <property type="component" value="Unassembled WGS sequence"/>
</dbReference>
<dbReference type="Gene3D" id="2.40.10.10">
    <property type="entry name" value="Trypsin-like serine proteases"/>
    <property type="match status" value="2"/>
</dbReference>
<dbReference type="Pfam" id="PF09342">
    <property type="entry name" value="DUF1986"/>
    <property type="match status" value="1"/>
</dbReference>
<feature type="compositionally biased region" description="Low complexity" evidence="4">
    <location>
        <begin position="1446"/>
        <end position="1463"/>
    </location>
</feature>
<evidence type="ECO:0000256" key="1">
    <source>
        <dbReference type="ARBA" id="ARBA00023157"/>
    </source>
</evidence>
<evidence type="ECO:0000256" key="4">
    <source>
        <dbReference type="SAM" id="MobiDB-lite"/>
    </source>
</evidence>
<evidence type="ECO:0000259" key="6">
    <source>
        <dbReference type="PROSITE" id="PS50240"/>
    </source>
</evidence>
<dbReference type="Gene3D" id="4.10.400.10">
    <property type="entry name" value="Low-density Lipoprotein Receptor"/>
    <property type="match status" value="7"/>
</dbReference>
<dbReference type="SMART" id="SM00192">
    <property type="entry name" value="LDLa"/>
    <property type="match status" value="9"/>
</dbReference>
<feature type="region of interest" description="Disordered" evidence="4">
    <location>
        <begin position="836"/>
        <end position="857"/>
    </location>
</feature>
<sequence length="3508" mass="391664">MKCEAEDNIPLQEKRHLEGNEPPREGEGNSHESRAPTSGTRSQRWWDRRSTRREGRSPYYCTRRIRRPAATVVTLMLGVAAIAVLIATIAYNATHIKNKIDLFHQYIYNSKSKPSNVATSGDLETEMNFRNLDEDQIWNKTEISTFSPPVHNAPEGMYSATQKTSQSDTVSDPAHEFVVQYNESNYVFVPLNAEDNSSKLHEAVETNMYLEPMKPSSSGHNVTLESKGHHFVLSLQKQKNLSSVAVPMDHTLSELYKQHFRRRREIHVGDKDNKCVEVKCQRILKKISDKMHSLESRFESLKQSILELKEPLEVSEEKNVELSSPKADNMAEIYSSENNFSKNKSLLSYRSENKNLEEESERDMSEGQATITGVAEHTSPSDDDTERSTLPVRFSETELGHIFTSMSHMTKYATYSESEMYVSSSKPTNAKPFDGRTILKELEESDRSDGLITLMSQSGMTEHDPYKDIYHTEAGMAENVGIDTATQIKTFPDSSVYEYNTERALQSELVPETVQSESEYRNVHEDTDVNYNEVTTHITSSSSGYLNVDNLSRTTVQGKLEYVWEVEESEKTNKNIIPSRDQYINSNSIETKDFESVTGNDVQVSSGIGNTQTAKHVTAYSPIQELEEDLSSTGATVFTSDQYLRSRDQNPTAPAAEGDTMTDINHLNTHSESQKINESFVTARLEKESHEVTKDDFVSSTVGINNNNKELGIKYSLVTSTQSDSQNENNNVMTINSTYGNSESSVGTPTTPQEQNENEILGTASMKLYNYGEMSFEITTQSVSHEQRRSEDLVPVTVEVDNSELSVGTMTKENMQEYNMSKEYVTGRTEINNYNEYETSESSRGSTMQESSHEENRSDIVATSISTGDYSNYGGDMIYLETTTWKELQKQREYEAFLTTNFEEVDQSQYEGTEIPVPVTTHEDFQHISVNEDTVTSTFQTDYHTKYEDSENGLQTTQMGSLEVNTKNDIVVTNRVVQKHSENGFLEATTQVGSYKQNTVETLITSTDNGSEYVDTKGTTQKELVVQNNNGTPTVDSTNYDYSDHSESSLYREEGIQELRRTGDIQTIHSGLNEDRVSTFPMQAQSHENNSKRKSDVTEYWSGENSKDTTSEHAHAYTGTVSEESVNTGDSVDKNEVNISVMDKGTLFAVTLESLISKMGIPENSTNLQRSSTLISKPEEVESKRSKKSEYVSVKNEGYVKFVALGNANSRPAVLKEGTTNNQSDNISSMRETAEGSSETLTDVMLNSNCSGTESGLEMGAFTDVQDIGTSVNKPPLKSDSYTYTKGYNEKTDVREEVKIGKTNLNSYSGPADTMKTSYALDNISSNRHIITGSPTDFPSQLPSTLQPFVRANEDLVVQTQFGNTAVDEVVNTSQQDEHVSAVLVPPYWIPYPMCVYRIPVGSKILTAGHASPSKGEQLDKIPDSDNEIDSNEFPTWEPITVGWHQQQQYQHQQQKQKQQQHQQLDDYNLDSQWHYPAGAGDQFIYPGVLATRYTQSGGKQTLPKLYLYCAPMISPILIHPPPPRSILPTSAFQPADNGVEPVVSIQKSHSQARQEFPNEEIYTEELLSLQPKEAGECPSGKIACQDGSACVKQLQWCDGVVHCNDTSDERDCTCQDRLDKDRLCDGYFDCPQGEDELGCFGCNVTSFSCQDWDRHFRTATCLHLEQRCDGIKDCPNDRDEMDCLLLEEKVAHHHMFPVSYTSGFLHRNWQGKWYPTCSKIKDWAVAVCKSEIGPLNSYSVLIVQKRQTPDYLGQFLLVDAHGKFTLVPNCPQQKVVHVTCPKMLCGTRILSHLGTLETTEEEREPFLARFKRHNFSTVLSNKNFVQNSVYSTLFPNMLKGNRLSSKAGVSEHDRSVQQTSYENEYGSNELLNSDLKIPENNTTSTTNSGNLGILSQRQIRSPHGEAPQSMEVKGFRSYKREKVSTMDVMKSALGTMSVGEDIISKQRQVREEGRVVGGQASQPGAWPWVVALYRDGDFHCGGVLLDESWVMTAAHCVDGFKKHYFEVQAGMLRRFSFSPAEQTQPVSRIVLHDRYDRSDMRNDLALMKLKDPLRLNRWVRPVCLPPRGWGPPAGTVCTAVGWGATVEHGPDPDHMQEVEVPIVPSCKHREDNEGLELCAGVPEGGRDACQGDSGGPLLCRHENEPTHWYVAGVVSHGEGCARPNEPGAYTRVSLFLDWITEKTSSSASHLLMKAPLVSCPGLQCSVGNTRCLSVRKKCDKMVDCLDAQDELNCHSSLSRALKTDYGIQHLISAKELEDEILLRRARVLPMETGTHINDTQFLGVVEETVANQSNTEHSKSLNITENLSSFGGNLELLENKFDFPYGEEHTPKSVLLTKVTREVLMEKEVSPTSFLGDDIYDSSRHSTKTKFNLAFHENKKVMQTTADELFTHNTQNISTSFTGTKAENISDAELEAVEGSVINMQNDAMPDGVTQRNKMFQGETQGNTVLNGETQGNTVLYGETQSGVVYYNETEDNTEPYGETVANTMSYGELEDTIMSHGGTKDSTVLHGQTQSNTIFYEEKQDNTISDSKMQISALYVEELNNTISQETQGHLRSESTTQNSTLFDSKTQISIWPAKVAKRLTKPGKLTGRGSGFLVAQKNNIHNVTGGESVFNIITQTEGNSESELSPTANVQTAVRSRSLQFSKMSDHPVTTREDMLDIGFLSTVSLPDEYSTLTDSSMGPSTLTVIDDASDFVPFESSVFTYWTEQSTTRVDEAEERHAVSDLRELKSSNEVAGTFPASISEVALSKSHKLAFPVTGKFDSKSTLALPLVSSRSSRSPPSTGINITSGPTFNCKMLPQKILLTRVCDGVVDCEDMSDEMECTCRVELLHVHPQFVCDEYLDCADGTDERNCYNCTEDEFYCYRSGKCIPATYKCNHHLDCPHNEDESDCFALTNGLDVQIDADGLSHVRSKGIFTFSLDKKWRLMCTAETVDQSVLASNICFYLGYSGFISFSEVTVKPGVVEVVTPHEPYSVPIGTAHISSDITNSNVTKEPPQFCTGLEVECWPQLLRVASAFQLHALSSVKDEYEWPWHAAVYVLGEYVCAATLLNTHWLLTNAKAMENLSLNESYVAVLLGVPRIDLRTKSPYELVQRVDYIRTVPFTDVLLLHIDVGLDTDLPVSRHVHPISLAHFYKDPTVTETCISVGRDSSGYTKTIFLQPVLSGCDPTRRCFERKYKAMSACQDNESRPWSGVIVCRADVGWYPAAVFHEPDGICGFQETTDFTAVTRNLDTLHNIIDGAVDSAPVPACSGLWCPLGQCLPPERVCDGYPDCQDGLDESPAYCSQCQPYKCAQCRLDQLRCNNGGCVDKSSFCDGHNDCSDGSDEPELCNCTSYLNLVAPERVCDGYRNCKDKSDENPHVCQCKKKDFKCVRSGKCVIQDFVCDGEPDCPDGEDEKYCLSLLLDSHSNNTGKVMRNTCGVWEVYCSPQLSQEHLNQLCQAVGFKLADKTDLKADQNGEMKEFDLFSHVQLNSHISIVLRGSRPFVRVTRSKYTCLQLEIHCS</sequence>
<dbReference type="SUPFAM" id="SSF50494">
    <property type="entry name" value="Trypsin-like serine proteases"/>
    <property type="match status" value="2"/>
</dbReference>
<dbReference type="OrthoDB" id="10016557at2759"/>
<feature type="compositionally biased region" description="Polar residues" evidence="4">
    <location>
        <begin position="836"/>
        <end position="850"/>
    </location>
</feature>
<organism evidence="7 8">
    <name type="scientific">Coptotermes formosanus</name>
    <name type="common">Formosan subterranean termite</name>
    <dbReference type="NCBI Taxonomy" id="36987"/>
    <lineage>
        <taxon>Eukaryota</taxon>
        <taxon>Metazoa</taxon>
        <taxon>Ecdysozoa</taxon>
        <taxon>Arthropoda</taxon>
        <taxon>Hexapoda</taxon>
        <taxon>Insecta</taxon>
        <taxon>Pterygota</taxon>
        <taxon>Neoptera</taxon>
        <taxon>Polyneoptera</taxon>
        <taxon>Dictyoptera</taxon>
        <taxon>Blattodea</taxon>
        <taxon>Blattoidea</taxon>
        <taxon>Termitoidae</taxon>
        <taxon>Rhinotermitidae</taxon>
        <taxon>Coptotermes</taxon>
    </lineage>
</organism>
<feature type="region of interest" description="Disordered" evidence="4">
    <location>
        <begin position="1875"/>
        <end position="1894"/>
    </location>
</feature>
<evidence type="ECO:0000256" key="2">
    <source>
        <dbReference type="PROSITE-ProRule" id="PRU00124"/>
    </source>
</evidence>
<feature type="region of interest" description="Disordered" evidence="4">
    <location>
        <begin position="1446"/>
        <end position="1465"/>
    </location>
</feature>
<dbReference type="CDD" id="cd00190">
    <property type="entry name" value="Tryp_SPc"/>
    <property type="match status" value="1"/>
</dbReference>
<protein>
    <recommendedName>
        <fullName evidence="6">Peptidase S1 domain-containing protein</fullName>
    </recommendedName>
</protein>
<feature type="region of interest" description="Disordered" evidence="4">
    <location>
        <begin position="1028"/>
        <end position="1050"/>
    </location>
</feature>
<feature type="compositionally biased region" description="Basic and acidic residues" evidence="4">
    <location>
        <begin position="353"/>
        <end position="365"/>
    </location>
</feature>
<dbReference type="InterPro" id="IPR036055">
    <property type="entry name" value="LDL_receptor-like_sf"/>
</dbReference>
<dbReference type="InterPro" id="IPR002172">
    <property type="entry name" value="LDrepeatLR_classA_rpt"/>
</dbReference>
<keyword evidence="5" id="KW-0812">Transmembrane</keyword>
<feature type="disulfide bond" evidence="2">
    <location>
        <begin position="3389"/>
        <end position="3404"/>
    </location>
</feature>
<keyword evidence="3" id="KW-0720">Serine protease</keyword>
<dbReference type="InterPro" id="IPR033116">
    <property type="entry name" value="TRYPSIN_SER"/>
</dbReference>
<feature type="domain" description="Peptidase S1" evidence="6">
    <location>
        <begin position="1956"/>
        <end position="2185"/>
    </location>
</feature>
<feature type="disulfide bond" evidence="2">
    <location>
        <begin position="2200"/>
        <end position="2212"/>
    </location>
</feature>
<evidence type="ECO:0000256" key="3">
    <source>
        <dbReference type="RuleBase" id="RU363034"/>
    </source>
</evidence>
<keyword evidence="8" id="KW-1185">Reference proteome</keyword>
<dbReference type="PROSITE" id="PS00135">
    <property type="entry name" value="TRYPSIN_SER"/>
    <property type="match status" value="1"/>
</dbReference>
<feature type="disulfide bond" evidence="2">
    <location>
        <begin position="3260"/>
        <end position="3278"/>
    </location>
</feature>
<feature type="transmembrane region" description="Helical" evidence="5">
    <location>
        <begin position="69"/>
        <end position="91"/>
    </location>
</feature>
<keyword evidence="3" id="KW-0645">Protease</keyword>
<dbReference type="EMBL" id="BLKM01011093">
    <property type="protein sequence ID" value="GFG32040.1"/>
    <property type="molecule type" value="Genomic_DNA"/>
</dbReference>
<keyword evidence="5" id="KW-0472">Membrane</keyword>
<dbReference type="SMART" id="SM00020">
    <property type="entry name" value="Tryp_SPc"/>
    <property type="match status" value="1"/>
</dbReference>
<feature type="disulfide bond" evidence="2">
    <location>
        <begin position="3300"/>
        <end position="3312"/>
    </location>
</feature>
<evidence type="ECO:0000313" key="7">
    <source>
        <dbReference type="EMBL" id="GFG32040.1"/>
    </source>
</evidence>
<dbReference type="PROSITE" id="PS00134">
    <property type="entry name" value="TRYPSIN_HIS"/>
    <property type="match status" value="1"/>
</dbReference>
<dbReference type="InterPro" id="IPR015420">
    <property type="entry name" value="Peptidase_S1A_nudel"/>
</dbReference>
<feature type="domain" description="Peptidase S1" evidence="6">
    <location>
        <begin position="3018"/>
        <end position="3244"/>
    </location>
</feature>
<dbReference type="InterPro" id="IPR001254">
    <property type="entry name" value="Trypsin_dom"/>
</dbReference>
<feature type="compositionally biased region" description="Basic and acidic residues" evidence="4">
    <location>
        <begin position="1105"/>
        <end position="1115"/>
    </location>
</feature>
<dbReference type="PROSITE" id="PS50068">
    <property type="entry name" value="LDLRA_2"/>
    <property type="match status" value="8"/>
</dbReference>
<feature type="disulfide bond" evidence="2">
    <location>
        <begin position="3307"/>
        <end position="3325"/>
    </location>
</feature>
<dbReference type="FunFam" id="2.40.10.10:FF:000111">
    <property type="entry name" value="Blast:Serine protease nudel"/>
    <property type="match status" value="1"/>
</dbReference>
<dbReference type="InterPro" id="IPR009003">
    <property type="entry name" value="Peptidase_S1_PA"/>
</dbReference>
<dbReference type="PROSITE" id="PS50240">
    <property type="entry name" value="TRYPSIN_DOM"/>
    <property type="match status" value="2"/>
</dbReference>
<dbReference type="InterPro" id="IPR018114">
    <property type="entry name" value="TRYPSIN_HIS"/>
</dbReference>
<keyword evidence="3" id="KW-0378">Hydrolase</keyword>
<dbReference type="InterPro" id="IPR043504">
    <property type="entry name" value="Peptidase_S1_PA_chymotrypsin"/>
</dbReference>
<dbReference type="SUPFAM" id="SSF57424">
    <property type="entry name" value="LDL receptor-like module"/>
    <property type="match status" value="8"/>
</dbReference>
<gene>
    <name evidence="7" type="ORF">Cfor_08545</name>
</gene>
<feature type="disulfide bond" evidence="2">
    <location>
        <begin position="1669"/>
        <end position="1684"/>
    </location>
</feature>
<feature type="region of interest" description="Disordered" evidence="4">
    <location>
        <begin position="353"/>
        <end position="388"/>
    </location>
</feature>
<feature type="disulfide bond" evidence="2">
    <location>
        <begin position="2843"/>
        <end position="2858"/>
    </location>
</feature>
<dbReference type="GO" id="GO:0004252">
    <property type="term" value="F:serine-type endopeptidase activity"/>
    <property type="evidence" value="ECO:0007669"/>
    <property type="project" value="InterPro"/>
</dbReference>
<dbReference type="CDD" id="cd00112">
    <property type="entry name" value="LDLa"/>
    <property type="match status" value="10"/>
</dbReference>
<dbReference type="InParanoid" id="A0A6L2PKN5"/>
<evidence type="ECO:0000256" key="5">
    <source>
        <dbReference type="SAM" id="Phobius"/>
    </source>
</evidence>
<dbReference type="Pfam" id="PF00089">
    <property type="entry name" value="Trypsin"/>
    <property type="match status" value="1"/>
</dbReference>
<accession>A0A6L2PKN5</accession>
<proteinExistence type="predicted"/>
<feature type="disulfide bond" evidence="2">
    <location>
        <begin position="2219"/>
        <end position="2234"/>
    </location>
</feature>
<dbReference type="Pfam" id="PF00057">
    <property type="entry name" value="Ldl_recept_a"/>
    <property type="match status" value="3"/>
</dbReference>
<feature type="compositionally biased region" description="Basic and acidic residues" evidence="4">
    <location>
        <begin position="12"/>
        <end position="34"/>
    </location>
</feature>
<dbReference type="GO" id="GO:0006508">
    <property type="term" value="P:proteolysis"/>
    <property type="evidence" value="ECO:0007669"/>
    <property type="project" value="UniProtKB-KW"/>
</dbReference>
<feature type="disulfide bond" evidence="2">
    <location>
        <begin position="2881"/>
        <end position="2896"/>
    </location>
</feature>
<keyword evidence="1 2" id="KW-1015">Disulfide bond</keyword>
<feature type="region of interest" description="Disordered" evidence="4">
    <location>
        <begin position="1082"/>
        <end position="1131"/>
    </location>
</feature>
<dbReference type="PANTHER" id="PTHR24258">
    <property type="entry name" value="SERINE PROTEASE-RELATED"/>
    <property type="match status" value="1"/>
</dbReference>
<feature type="disulfide bond" evidence="2">
    <location>
        <begin position="1598"/>
        <end position="1613"/>
    </location>
</feature>
<feature type="region of interest" description="Disordered" evidence="4">
    <location>
        <begin position="1"/>
        <end position="49"/>
    </location>
</feature>
<dbReference type="InterPro" id="IPR023415">
    <property type="entry name" value="LDLR_class-A_CS"/>
</dbReference>